<dbReference type="Gene3D" id="3.30.70.360">
    <property type="match status" value="1"/>
</dbReference>
<dbReference type="AlphaFoldDB" id="A0A0X3BKJ2"/>
<dbReference type="GO" id="GO:0046872">
    <property type="term" value="F:metal ion binding"/>
    <property type="evidence" value="ECO:0007669"/>
    <property type="project" value="UniProtKB-KW"/>
</dbReference>
<dbReference type="Pfam" id="PF07687">
    <property type="entry name" value="M20_dimer"/>
    <property type="match status" value="1"/>
</dbReference>
<dbReference type="Gene3D" id="3.40.630.10">
    <property type="entry name" value="Zn peptidases"/>
    <property type="match status" value="1"/>
</dbReference>
<comment type="cofactor">
    <cofactor evidence="1">
        <name>Zn(2+)</name>
        <dbReference type="ChEBI" id="CHEBI:29105"/>
    </cofactor>
</comment>
<dbReference type="Proteomes" id="UP000069850">
    <property type="component" value="Chromosome 1"/>
</dbReference>
<keyword evidence="2" id="KW-0479">Metal-binding</keyword>
<feature type="domain" description="Peptidase M20 dimerisation" evidence="5">
    <location>
        <begin position="166"/>
        <end position="293"/>
    </location>
</feature>
<dbReference type="InterPro" id="IPR002933">
    <property type="entry name" value="Peptidase_M20"/>
</dbReference>
<evidence type="ECO:0000256" key="1">
    <source>
        <dbReference type="ARBA" id="ARBA00001947"/>
    </source>
</evidence>
<dbReference type="KEGG" id="mema:MMAB1_1474"/>
<evidence type="ECO:0000313" key="6">
    <source>
        <dbReference type="EMBL" id="CVK32687.1"/>
    </source>
</evidence>
<dbReference type="InterPro" id="IPR036264">
    <property type="entry name" value="Bact_exopeptidase_dim_dom"/>
</dbReference>
<evidence type="ECO:0000256" key="2">
    <source>
        <dbReference type="ARBA" id="ARBA00022723"/>
    </source>
</evidence>
<organism evidence="6 7">
    <name type="scientific">Methanoculleus bourgensis</name>
    <dbReference type="NCBI Taxonomy" id="83986"/>
    <lineage>
        <taxon>Archaea</taxon>
        <taxon>Methanobacteriati</taxon>
        <taxon>Methanobacteriota</taxon>
        <taxon>Stenosarchaea group</taxon>
        <taxon>Methanomicrobia</taxon>
        <taxon>Methanomicrobiales</taxon>
        <taxon>Methanomicrobiaceae</taxon>
        <taxon>Methanoculleus</taxon>
    </lineage>
</organism>
<dbReference type="InterPro" id="IPR011650">
    <property type="entry name" value="Peptidase_M20_dimer"/>
</dbReference>
<protein>
    <submittedName>
        <fullName evidence="6">Acetylornithine deacetylase/Succinyl-diaminopimelate desuccinylase</fullName>
    </submittedName>
</protein>
<dbReference type="SUPFAM" id="SSF55031">
    <property type="entry name" value="Bacterial exopeptidase dimerisation domain"/>
    <property type="match status" value="1"/>
</dbReference>
<dbReference type="Gene3D" id="1.10.150.900">
    <property type="match status" value="1"/>
</dbReference>
<sequence length="389" mass="42548">MDVARLTSSLVRIRSENPPGKTTDVVEYIREFLDSLGVKCRVIPHPGGRDNLITTEPDPRILLCGHVDVVPAIPDDWTHDPYGGEIAGGYVWGRGATDMKGGCAALLAAYRDLIESGLEPKAQFAFVCDEETGGPYGIRSLLAQNLLLPRDCLIAEPTPPTSPAAGQKGLYRIDLSFRGRPGHSSLYPMVGKSAVMAAFDLLGYLREVHAHPFPVGEDLQPLIAQSARVFHEVFGLEGVDDVLTRVMFNPGRIEGGEKANIVAEQCRMELDIRVPWGCPLDDLKKGIAEHAPDATIREMDVAEPTLTPPDARIVRTVCREVERVYGRPAVPLLQWAASDAKYLRTEGFDVVEYGPGEITTLHAVDERVSVEQLEKAVDVYRGVIRGYSG</sequence>
<dbReference type="EMBL" id="LT158599">
    <property type="protein sequence ID" value="CVK32687.1"/>
    <property type="molecule type" value="Genomic_DNA"/>
</dbReference>
<dbReference type="OrthoDB" id="24854at2157"/>
<evidence type="ECO:0000256" key="4">
    <source>
        <dbReference type="ARBA" id="ARBA00022833"/>
    </source>
</evidence>
<dbReference type="Pfam" id="PF01546">
    <property type="entry name" value="Peptidase_M20"/>
    <property type="match status" value="1"/>
</dbReference>
<dbReference type="PANTHER" id="PTHR43808">
    <property type="entry name" value="ACETYLORNITHINE DEACETYLASE"/>
    <property type="match status" value="1"/>
</dbReference>
<gene>
    <name evidence="6" type="primary">argE</name>
    <name evidence="6" type="ORF">MMAB1_1474</name>
</gene>
<keyword evidence="4" id="KW-0862">Zinc</keyword>
<dbReference type="PROSITE" id="PS00758">
    <property type="entry name" value="ARGE_DAPE_CPG2_1"/>
    <property type="match status" value="1"/>
</dbReference>
<evidence type="ECO:0000256" key="3">
    <source>
        <dbReference type="ARBA" id="ARBA00022801"/>
    </source>
</evidence>
<proteinExistence type="predicted"/>
<dbReference type="PANTHER" id="PTHR43808:SF32">
    <property type="entry name" value="ARGE_DAPE-RELATED DEACYLASE"/>
    <property type="match status" value="1"/>
</dbReference>
<accession>A0A0X3BKJ2</accession>
<dbReference type="SUPFAM" id="SSF53187">
    <property type="entry name" value="Zn-dependent exopeptidases"/>
    <property type="match status" value="1"/>
</dbReference>
<keyword evidence="3" id="KW-0378">Hydrolase</keyword>
<dbReference type="InterPro" id="IPR050072">
    <property type="entry name" value="Peptidase_M20A"/>
</dbReference>
<dbReference type="GO" id="GO:0016787">
    <property type="term" value="F:hydrolase activity"/>
    <property type="evidence" value="ECO:0007669"/>
    <property type="project" value="UniProtKB-KW"/>
</dbReference>
<dbReference type="InterPro" id="IPR001261">
    <property type="entry name" value="ArgE/DapE_CS"/>
</dbReference>
<name>A0A0X3BKJ2_9EURY</name>
<reference evidence="6 7" key="1">
    <citation type="submission" date="2016-01" db="EMBL/GenBank/DDBJ databases">
        <authorList>
            <person name="Manzoor S."/>
        </authorList>
    </citation>
    <scope>NUCLEOTIDE SEQUENCE [LARGE SCALE GENOMIC DNA]</scope>
    <source>
        <strain evidence="6">Methanoculleus sp MAB1</strain>
    </source>
</reference>
<evidence type="ECO:0000313" key="7">
    <source>
        <dbReference type="Proteomes" id="UP000069850"/>
    </source>
</evidence>
<evidence type="ECO:0000259" key="5">
    <source>
        <dbReference type="Pfam" id="PF07687"/>
    </source>
</evidence>